<comment type="caution">
    <text evidence="2">The sequence shown here is derived from an EMBL/GenBank/DDBJ whole genome shotgun (WGS) entry which is preliminary data.</text>
</comment>
<proteinExistence type="predicted"/>
<dbReference type="Proteomes" id="UP001081283">
    <property type="component" value="Unassembled WGS sequence"/>
</dbReference>
<sequence length="226" mass="24859">MTLPLATLALSATVRLIPTAYYKPPVLTPLVNNAEDLAVLEALEGLTSQRLIAEKSGLADLDPRELLFRAWGQTHVNAAFAYTRSEGNRFNGAARGAWYSGFDDLTAIAEVAYHRTRELERISHFHDHAIYQALLAGMMGDFHDLRSAPPDTPCLSPDIGVAYPAGQELARAMRGQGSRGFVYPSARRTGGTCLVAFEPHSVQNVRPGARWKMIWNGTRDYTVTTE</sequence>
<dbReference type="EMBL" id="JAOVZQ010000001">
    <property type="protein sequence ID" value="MCY0094197.1"/>
    <property type="molecule type" value="Genomic_DNA"/>
</dbReference>
<evidence type="ECO:0000259" key="1">
    <source>
        <dbReference type="SMART" id="SM00953"/>
    </source>
</evidence>
<keyword evidence="3" id="KW-1185">Reference proteome</keyword>
<evidence type="ECO:0000313" key="3">
    <source>
        <dbReference type="Proteomes" id="UP001081283"/>
    </source>
</evidence>
<evidence type="ECO:0000313" key="2">
    <source>
        <dbReference type="EMBL" id="MCY0094197.1"/>
    </source>
</evidence>
<dbReference type="InterPro" id="IPR014914">
    <property type="entry name" value="RES_dom"/>
</dbReference>
<name>A0ABT3YEF6_9HYPH</name>
<dbReference type="RefSeq" id="WP_267612138.1">
    <property type="nucleotide sequence ID" value="NZ_JAOVZQ010000001.1"/>
</dbReference>
<dbReference type="SMART" id="SM00953">
    <property type="entry name" value="RES"/>
    <property type="match status" value="1"/>
</dbReference>
<dbReference type="Pfam" id="PF08808">
    <property type="entry name" value="RES"/>
    <property type="match status" value="1"/>
</dbReference>
<reference evidence="2" key="1">
    <citation type="submission" date="2022-10" db="EMBL/GenBank/DDBJ databases">
        <title>Hoeflea sp. J2-29, isolated from marine algae.</title>
        <authorList>
            <person name="Kristyanto S."/>
            <person name="Kim J.M."/>
            <person name="Jeon C.O."/>
        </authorList>
    </citation>
    <scope>NUCLEOTIDE SEQUENCE</scope>
    <source>
        <strain evidence="2">J2-29</strain>
    </source>
</reference>
<gene>
    <name evidence="2" type="ORF">OEG82_09195</name>
</gene>
<protein>
    <submittedName>
        <fullName evidence="2">RES family NAD+ phosphorylase</fullName>
    </submittedName>
</protein>
<accession>A0ABT3YEF6</accession>
<organism evidence="2 3">
    <name type="scientific">Hoeflea ulvae</name>
    <dbReference type="NCBI Taxonomy" id="2983764"/>
    <lineage>
        <taxon>Bacteria</taxon>
        <taxon>Pseudomonadati</taxon>
        <taxon>Pseudomonadota</taxon>
        <taxon>Alphaproteobacteria</taxon>
        <taxon>Hyphomicrobiales</taxon>
        <taxon>Rhizobiaceae</taxon>
        <taxon>Hoeflea</taxon>
    </lineage>
</organism>
<feature type="domain" description="RES" evidence="1">
    <location>
        <begin position="79"/>
        <end position="208"/>
    </location>
</feature>